<feature type="signal peptide" evidence="2">
    <location>
        <begin position="1"/>
        <end position="17"/>
    </location>
</feature>
<protein>
    <recommendedName>
        <fullName evidence="5">Lipoprotein</fullName>
    </recommendedName>
</protein>
<keyword evidence="4" id="KW-1185">Reference proteome</keyword>
<sequence length="57" mass="5522">MKAMTLVLVALVSLALAGCEDKAKPTPDSSAKPAESAKAAPSAAPAAKPASTEGGGW</sequence>
<dbReference type="AlphaFoldDB" id="A0A6N7PJA7"/>
<dbReference type="EMBL" id="WJIE01000002">
    <property type="protein sequence ID" value="MRG92068.1"/>
    <property type="molecule type" value="Genomic_DNA"/>
</dbReference>
<reference evidence="3 4" key="1">
    <citation type="submission" date="2019-10" db="EMBL/GenBank/DDBJ databases">
        <title>A soil myxobacterium in the family Polyangiaceae.</title>
        <authorList>
            <person name="Li Y."/>
            <person name="Wang J."/>
        </authorList>
    </citation>
    <scope>NUCLEOTIDE SEQUENCE [LARGE SCALE GENOMIC DNA]</scope>
    <source>
        <strain evidence="3 4">DSM 14734</strain>
    </source>
</reference>
<dbReference type="PROSITE" id="PS51257">
    <property type="entry name" value="PROKAR_LIPOPROTEIN"/>
    <property type="match status" value="1"/>
</dbReference>
<feature type="chain" id="PRO_5027022322" description="Lipoprotein" evidence="2">
    <location>
        <begin position="18"/>
        <end position="57"/>
    </location>
</feature>
<organism evidence="3 4">
    <name type="scientific">Polyangium spumosum</name>
    <dbReference type="NCBI Taxonomy" id="889282"/>
    <lineage>
        <taxon>Bacteria</taxon>
        <taxon>Pseudomonadati</taxon>
        <taxon>Myxococcota</taxon>
        <taxon>Polyangia</taxon>
        <taxon>Polyangiales</taxon>
        <taxon>Polyangiaceae</taxon>
        <taxon>Polyangium</taxon>
    </lineage>
</organism>
<dbReference type="Proteomes" id="UP000440224">
    <property type="component" value="Unassembled WGS sequence"/>
</dbReference>
<name>A0A6N7PJA7_9BACT</name>
<evidence type="ECO:0000256" key="2">
    <source>
        <dbReference type="SAM" id="SignalP"/>
    </source>
</evidence>
<evidence type="ECO:0000313" key="4">
    <source>
        <dbReference type="Proteomes" id="UP000440224"/>
    </source>
</evidence>
<accession>A0A6N7PJA7</accession>
<evidence type="ECO:0000313" key="3">
    <source>
        <dbReference type="EMBL" id="MRG92068.1"/>
    </source>
</evidence>
<feature type="region of interest" description="Disordered" evidence="1">
    <location>
        <begin position="20"/>
        <end position="57"/>
    </location>
</feature>
<keyword evidence="2" id="KW-0732">Signal</keyword>
<evidence type="ECO:0008006" key="5">
    <source>
        <dbReference type="Google" id="ProtNLM"/>
    </source>
</evidence>
<comment type="caution">
    <text evidence="3">The sequence shown here is derived from an EMBL/GenBank/DDBJ whole genome shotgun (WGS) entry which is preliminary data.</text>
</comment>
<dbReference type="RefSeq" id="WP_153818902.1">
    <property type="nucleotide sequence ID" value="NZ_WJIE01000002.1"/>
</dbReference>
<feature type="compositionally biased region" description="Low complexity" evidence="1">
    <location>
        <begin position="29"/>
        <end position="51"/>
    </location>
</feature>
<proteinExistence type="predicted"/>
<gene>
    <name evidence="3" type="ORF">GF068_09035</name>
</gene>
<evidence type="ECO:0000256" key="1">
    <source>
        <dbReference type="SAM" id="MobiDB-lite"/>
    </source>
</evidence>